<feature type="domain" description="BHLH" evidence="7">
    <location>
        <begin position="263"/>
        <end position="354"/>
    </location>
</feature>
<gene>
    <name evidence="8" type="ORF">VKT23_006751</name>
</gene>
<keyword evidence="5" id="KW-0539">Nucleus</keyword>
<dbReference type="Gene3D" id="4.10.280.10">
    <property type="entry name" value="Helix-loop-helix DNA-binding domain"/>
    <property type="match status" value="1"/>
</dbReference>
<evidence type="ECO:0000313" key="9">
    <source>
        <dbReference type="Proteomes" id="UP001498398"/>
    </source>
</evidence>
<protein>
    <recommendedName>
        <fullName evidence="7">BHLH domain-containing protein</fullName>
    </recommendedName>
</protein>
<feature type="region of interest" description="Disordered" evidence="6">
    <location>
        <begin position="369"/>
        <end position="411"/>
    </location>
</feature>
<evidence type="ECO:0000256" key="5">
    <source>
        <dbReference type="ARBA" id="ARBA00023242"/>
    </source>
</evidence>
<dbReference type="SUPFAM" id="SSF47459">
    <property type="entry name" value="HLH, helix-loop-helix DNA-binding domain"/>
    <property type="match status" value="1"/>
</dbReference>
<keyword evidence="9" id="KW-1185">Reference proteome</keyword>
<evidence type="ECO:0000256" key="4">
    <source>
        <dbReference type="ARBA" id="ARBA00023163"/>
    </source>
</evidence>
<organism evidence="8 9">
    <name type="scientific">Marasmiellus scandens</name>
    <dbReference type="NCBI Taxonomy" id="2682957"/>
    <lineage>
        <taxon>Eukaryota</taxon>
        <taxon>Fungi</taxon>
        <taxon>Dikarya</taxon>
        <taxon>Basidiomycota</taxon>
        <taxon>Agaricomycotina</taxon>
        <taxon>Agaricomycetes</taxon>
        <taxon>Agaricomycetidae</taxon>
        <taxon>Agaricales</taxon>
        <taxon>Marasmiineae</taxon>
        <taxon>Omphalotaceae</taxon>
        <taxon>Marasmiellus</taxon>
    </lineage>
</organism>
<dbReference type="PROSITE" id="PS50888">
    <property type="entry name" value="BHLH"/>
    <property type="match status" value="1"/>
</dbReference>
<feature type="compositionally biased region" description="Basic and acidic residues" evidence="6">
    <location>
        <begin position="388"/>
        <end position="400"/>
    </location>
</feature>
<feature type="compositionally biased region" description="Acidic residues" evidence="6">
    <location>
        <begin position="401"/>
        <end position="411"/>
    </location>
</feature>
<keyword evidence="2" id="KW-0805">Transcription regulation</keyword>
<feature type="compositionally biased region" description="Polar residues" evidence="6">
    <location>
        <begin position="159"/>
        <end position="175"/>
    </location>
</feature>
<feature type="region of interest" description="Disordered" evidence="6">
    <location>
        <begin position="131"/>
        <end position="276"/>
    </location>
</feature>
<dbReference type="Proteomes" id="UP001498398">
    <property type="component" value="Unassembled WGS sequence"/>
</dbReference>
<evidence type="ECO:0000256" key="1">
    <source>
        <dbReference type="ARBA" id="ARBA00004123"/>
    </source>
</evidence>
<feature type="compositionally biased region" description="Polar residues" evidence="6">
    <location>
        <begin position="132"/>
        <end position="149"/>
    </location>
</feature>
<feature type="compositionally biased region" description="Polar residues" evidence="6">
    <location>
        <begin position="260"/>
        <end position="270"/>
    </location>
</feature>
<feature type="compositionally biased region" description="Polar residues" evidence="6">
    <location>
        <begin position="183"/>
        <end position="203"/>
    </location>
</feature>
<comment type="caution">
    <text evidence="8">The sequence shown here is derived from an EMBL/GenBank/DDBJ whole genome shotgun (WGS) entry which is preliminary data.</text>
</comment>
<evidence type="ECO:0000256" key="6">
    <source>
        <dbReference type="SAM" id="MobiDB-lite"/>
    </source>
</evidence>
<comment type="subcellular location">
    <subcellularLocation>
        <location evidence="1">Nucleus</location>
    </subcellularLocation>
</comment>
<evidence type="ECO:0000313" key="8">
    <source>
        <dbReference type="EMBL" id="KAK7463396.1"/>
    </source>
</evidence>
<dbReference type="InterPro" id="IPR011598">
    <property type="entry name" value="bHLH_dom"/>
</dbReference>
<evidence type="ECO:0000256" key="2">
    <source>
        <dbReference type="ARBA" id="ARBA00023015"/>
    </source>
</evidence>
<evidence type="ECO:0000256" key="3">
    <source>
        <dbReference type="ARBA" id="ARBA00023125"/>
    </source>
</evidence>
<dbReference type="PANTHER" id="PTHR15741">
    <property type="entry name" value="BASIC HELIX-LOOP-HELIX ZIP TRANSCRIPTION FACTOR"/>
    <property type="match status" value="1"/>
</dbReference>
<sequence length="411" mass="44934">MSNLLTPSESHAFQSFLSAMDYPDSNDMRNDSSEWSSYNGSAPNYAANIPQVQQGREALAKATKDLMSLDAESWNSASMMQQYPQQQYANFMPQQPSQYGYDMHNHPQNRANIVHQQQQQSHRNASFPFLSKQRSSHAVPSLTHSQSSPPHGLHAQAHVPQSASISPLHTLTAQDPRNGPGMQYNSMGSPPNTYGGASNASTLPSPPPSANSRASGSPGDSCGKRGSESGSSFAPNKRSRPSPPSTSATVPLPNKAALLSPSQKKANHIQSEQKRRANIRRGYEALCETVPALREAIRLEDEAQNNRETGKAGKSKRGRRGKVDETTGEKIDGRAGPRSENIVLGKTIEYINDLLSDRDALLERLARARSTLGRDHPSCSPLDPQPLWEREWKGGNGKDGDAEEEEEEEDD</sequence>
<dbReference type="InterPro" id="IPR052207">
    <property type="entry name" value="Max-like/E-box_TFs"/>
</dbReference>
<evidence type="ECO:0000259" key="7">
    <source>
        <dbReference type="PROSITE" id="PS50888"/>
    </source>
</evidence>
<feature type="compositionally biased region" description="Basic and acidic residues" evidence="6">
    <location>
        <begin position="301"/>
        <end position="311"/>
    </location>
</feature>
<reference evidence="8 9" key="1">
    <citation type="submission" date="2024-01" db="EMBL/GenBank/DDBJ databases">
        <title>A draft genome for the cacao thread blight pathogen Marasmiellus scandens.</title>
        <authorList>
            <person name="Baruah I.K."/>
            <person name="Leung J."/>
            <person name="Bukari Y."/>
            <person name="Amoako-Attah I."/>
            <person name="Meinhardt L.W."/>
            <person name="Bailey B.A."/>
            <person name="Cohen S.P."/>
        </authorList>
    </citation>
    <scope>NUCLEOTIDE SEQUENCE [LARGE SCALE GENOMIC DNA]</scope>
    <source>
        <strain evidence="8 9">GH-19</strain>
    </source>
</reference>
<feature type="compositionally biased region" description="Low complexity" evidence="6">
    <location>
        <begin position="210"/>
        <end position="219"/>
    </location>
</feature>
<dbReference type="PANTHER" id="PTHR15741:SF27">
    <property type="entry name" value="TRANSCRIPTION FACTOR AP-4"/>
    <property type="match status" value="1"/>
</dbReference>
<name>A0ABR1JLD0_9AGAR</name>
<dbReference type="EMBL" id="JBANRG010000009">
    <property type="protein sequence ID" value="KAK7463396.1"/>
    <property type="molecule type" value="Genomic_DNA"/>
</dbReference>
<keyword evidence="3" id="KW-0238">DNA-binding</keyword>
<feature type="region of interest" description="Disordered" evidence="6">
    <location>
        <begin position="21"/>
        <end position="40"/>
    </location>
</feature>
<feature type="compositionally biased region" description="Basic and acidic residues" evidence="6">
    <location>
        <begin position="321"/>
        <end position="337"/>
    </location>
</feature>
<accession>A0ABR1JLD0</accession>
<proteinExistence type="predicted"/>
<feature type="region of interest" description="Disordered" evidence="6">
    <location>
        <begin position="301"/>
        <end position="337"/>
    </location>
</feature>
<keyword evidence="4" id="KW-0804">Transcription</keyword>
<dbReference type="InterPro" id="IPR036638">
    <property type="entry name" value="HLH_DNA-bd_sf"/>
</dbReference>